<feature type="non-terminal residue" evidence="1">
    <location>
        <position position="310"/>
    </location>
</feature>
<comment type="caution">
    <text evidence="1">The sequence shown here is derived from an EMBL/GenBank/DDBJ whole genome shotgun (WGS) entry which is preliminary data.</text>
</comment>
<sequence>VNNAGISLTPFATTVDGIQDQFGTNHIGHFVFTLLLLPTIKASAPSHIVNVSSGMHKFAPSPAGIEFEKLNDPKALTSSQRYSQSKLANILFTLELNKRLSGTNVYCNCLHPGVVRTEASRGMEADWGSWIKPIISVITFFFLAPDDGALTQLYCATSPEIEEKNLRGKYFVPFGEVGEPTTQAKDEELAKKLWDFSENFVKEKLDAGEIKSEWQNNFTTIGEIGVELLKLVKLISPASLVISWHNPFAATVDGIQDQFGVNHIGHFLFTLLLLSTIKASALSRIVNVNSRAHEKAPPAGIEFEKLNDPE</sequence>
<accession>A0ACA9N0N4</accession>
<reference evidence="1" key="1">
    <citation type="submission" date="2021-06" db="EMBL/GenBank/DDBJ databases">
        <authorList>
            <person name="Kallberg Y."/>
            <person name="Tangrot J."/>
            <person name="Rosling A."/>
        </authorList>
    </citation>
    <scope>NUCLEOTIDE SEQUENCE</scope>
    <source>
        <strain evidence="1">IL203A</strain>
    </source>
</reference>
<name>A0ACA9N0N4_9GLOM</name>
<dbReference type="EMBL" id="CAJVPU010012109">
    <property type="protein sequence ID" value="CAG8620572.1"/>
    <property type="molecule type" value="Genomic_DNA"/>
</dbReference>
<evidence type="ECO:0000313" key="2">
    <source>
        <dbReference type="Proteomes" id="UP000789702"/>
    </source>
</evidence>
<evidence type="ECO:0000313" key="1">
    <source>
        <dbReference type="EMBL" id="CAG8620572.1"/>
    </source>
</evidence>
<dbReference type="Proteomes" id="UP000789702">
    <property type="component" value="Unassembled WGS sequence"/>
</dbReference>
<organism evidence="1 2">
    <name type="scientific">Dentiscutata heterogama</name>
    <dbReference type="NCBI Taxonomy" id="1316150"/>
    <lineage>
        <taxon>Eukaryota</taxon>
        <taxon>Fungi</taxon>
        <taxon>Fungi incertae sedis</taxon>
        <taxon>Mucoromycota</taxon>
        <taxon>Glomeromycotina</taxon>
        <taxon>Glomeromycetes</taxon>
        <taxon>Diversisporales</taxon>
        <taxon>Gigasporaceae</taxon>
        <taxon>Dentiscutata</taxon>
    </lineage>
</organism>
<gene>
    <name evidence="1" type="ORF">DHETER_LOCUS7999</name>
</gene>
<feature type="non-terminal residue" evidence="1">
    <location>
        <position position="1"/>
    </location>
</feature>
<proteinExistence type="predicted"/>
<protein>
    <submittedName>
        <fullName evidence="1">15527_t:CDS:1</fullName>
    </submittedName>
</protein>
<keyword evidence="2" id="KW-1185">Reference proteome</keyword>